<feature type="transmembrane region" description="Helical" evidence="1">
    <location>
        <begin position="35"/>
        <end position="55"/>
    </location>
</feature>
<gene>
    <name evidence="2" type="ORF">E5K04_06995</name>
</gene>
<dbReference type="OrthoDB" id="370375at2"/>
<keyword evidence="1" id="KW-0812">Transmembrane</keyword>
<proteinExistence type="predicted"/>
<dbReference type="InterPro" id="IPR021218">
    <property type="entry name" value="DUF2784"/>
</dbReference>
<dbReference type="Pfam" id="PF10861">
    <property type="entry name" value="DUF2784"/>
    <property type="match status" value="1"/>
</dbReference>
<sequence length="126" mass="14102">MLWRLAADAVLVLHLAFIVFAALGALLALRTPRVLWLQIPAALWGFLVEAAGWYCPLTTLENRLRQLAGDAGYAGGFIEHYLTLLIYPPGLTRPQQGVLALLLIAVNAGVYLWLWRRHQGRCARKR</sequence>
<keyword evidence="1" id="KW-0472">Membrane</keyword>
<name>A0A4T0UXA4_9NEIS</name>
<feature type="transmembrane region" description="Helical" evidence="1">
    <location>
        <begin position="98"/>
        <end position="115"/>
    </location>
</feature>
<dbReference type="EMBL" id="STGJ01000006">
    <property type="protein sequence ID" value="TIC83760.1"/>
    <property type="molecule type" value="Genomic_DNA"/>
</dbReference>
<reference evidence="2 3" key="1">
    <citation type="submission" date="2019-04" db="EMBL/GenBank/DDBJ databases">
        <title>Crenobacter sp. nov.</title>
        <authorList>
            <person name="Shi S."/>
        </authorList>
    </citation>
    <scope>NUCLEOTIDE SEQUENCE [LARGE SCALE GENOMIC DNA]</scope>
    <source>
        <strain evidence="2 3">GY 70310</strain>
    </source>
</reference>
<feature type="transmembrane region" description="Helical" evidence="1">
    <location>
        <begin position="9"/>
        <end position="29"/>
    </location>
</feature>
<evidence type="ECO:0000256" key="1">
    <source>
        <dbReference type="SAM" id="Phobius"/>
    </source>
</evidence>
<protein>
    <submittedName>
        <fullName evidence="2">DUF2784 domain-containing protein</fullName>
    </submittedName>
</protein>
<keyword evidence="1" id="KW-1133">Transmembrane helix</keyword>
<dbReference type="RefSeq" id="WP_136552370.1">
    <property type="nucleotide sequence ID" value="NZ_STGJ01000006.1"/>
</dbReference>
<evidence type="ECO:0000313" key="2">
    <source>
        <dbReference type="EMBL" id="TIC83760.1"/>
    </source>
</evidence>
<evidence type="ECO:0000313" key="3">
    <source>
        <dbReference type="Proteomes" id="UP000308891"/>
    </source>
</evidence>
<dbReference type="AlphaFoldDB" id="A0A4T0UXA4"/>
<dbReference type="Proteomes" id="UP000308891">
    <property type="component" value="Unassembled WGS sequence"/>
</dbReference>
<comment type="caution">
    <text evidence="2">The sequence shown here is derived from an EMBL/GenBank/DDBJ whole genome shotgun (WGS) entry which is preliminary data.</text>
</comment>
<organism evidence="2 3">
    <name type="scientific">Crenobacter intestini</name>
    <dbReference type="NCBI Taxonomy" id="2563443"/>
    <lineage>
        <taxon>Bacteria</taxon>
        <taxon>Pseudomonadati</taxon>
        <taxon>Pseudomonadota</taxon>
        <taxon>Betaproteobacteria</taxon>
        <taxon>Neisseriales</taxon>
        <taxon>Neisseriaceae</taxon>
        <taxon>Crenobacter</taxon>
    </lineage>
</organism>
<keyword evidence="3" id="KW-1185">Reference proteome</keyword>
<accession>A0A4T0UXA4</accession>